<name>A0A6M5UJT4_9MICO</name>
<geneLocation type="plasmid" evidence="2 3">
    <name>pCPRO01</name>
</geneLocation>
<evidence type="ECO:0000313" key="3">
    <source>
        <dbReference type="Proteomes" id="UP000451354"/>
    </source>
</evidence>
<accession>A0A6M5UJT4</accession>
<keyword evidence="2" id="KW-0614">Plasmid</keyword>
<dbReference type="RefSeq" id="WP_154800651.1">
    <property type="nucleotide sequence ID" value="NZ_CP052758.1"/>
</dbReference>
<proteinExistence type="predicted"/>
<protein>
    <submittedName>
        <fullName evidence="2">Uncharacterized protein</fullName>
    </submittedName>
</protein>
<organism evidence="2 3">
    <name type="scientific">Cellulosimicrobium protaetiae</name>
    <dbReference type="NCBI Taxonomy" id="2587808"/>
    <lineage>
        <taxon>Bacteria</taxon>
        <taxon>Bacillati</taxon>
        <taxon>Actinomycetota</taxon>
        <taxon>Actinomycetes</taxon>
        <taxon>Micrococcales</taxon>
        <taxon>Promicromonosporaceae</taxon>
        <taxon>Cellulosimicrobium</taxon>
    </lineage>
</organism>
<dbReference type="AlphaFoldDB" id="A0A6M5UJT4"/>
<dbReference type="Proteomes" id="UP000451354">
    <property type="component" value="Plasmid pCPRO01"/>
</dbReference>
<dbReference type="KEGG" id="cprt:FIC82_020165"/>
<gene>
    <name evidence="2" type="ORF">FIC82_020165</name>
</gene>
<evidence type="ECO:0000313" key="2">
    <source>
        <dbReference type="EMBL" id="QJW38706.1"/>
    </source>
</evidence>
<feature type="region of interest" description="Disordered" evidence="1">
    <location>
        <begin position="87"/>
        <end position="106"/>
    </location>
</feature>
<sequence>MKHGRRGARQRLAWCETSTAGALTPNHLRALTPGEPLRTGGGLFTQALCGRDLAGGWDLAFADPHHVADRLERQPETARVCIACAHEAQHPQPRQDAPAPLASNEG</sequence>
<reference evidence="3" key="1">
    <citation type="journal article" date="2022" name="Int. J. Syst. Evol. Microbiol.">
        <title>Cellulosimicrobium protaetiae sp. nov., isolated from the gut of the larva of Protaetia brevitarsis seulensis.</title>
        <authorList>
            <person name="Le Han H."/>
            <person name="Nguyen T.T.H."/>
            <person name="Li Z."/>
            <person name="Shin N.R."/>
            <person name="Kim S.G."/>
        </authorList>
    </citation>
    <scope>NUCLEOTIDE SEQUENCE [LARGE SCALE GENOMIC DNA]</scope>
    <source>
        <strain evidence="3">BI34</strain>
    </source>
</reference>
<evidence type="ECO:0000256" key="1">
    <source>
        <dbReference type="SAM" id="MobiDB-lite"/>
    </source>
</evidence>
<dbReference type="EMBL" id="CP052758">
    <property type="protein sequence ID" value="QJW38706.1"/>
    <property type="molecule type" value="Genomic_DNA"/>
</dbReference>
<keyword evidence="3" id="KW-1185">Reference proteome</keyword>